<dbReference type="InterPro" id="IPR013083">
    <property type="entry name" value="Znf_RING/FYVE/PHD"/>
</dbReference>
<reference evidence="4 5" key="1">
    <citation type="submission" date="2024-01" db="EMBL/GenBank/DDBJ databases">
        <title>The complete chloroplast genome sequence of Lithospermum erythrorhizon: insights into the phylogenetic relationship among Boraginaceae species and the maternal lineages of purple gromwells.</title>
        <authorList>
            <person name="Okada T."/>
            <person name="Watanabe K."/>
        </authorList>
    </citation>
    <scope>NUCLEOTIDE SEQUENCE [LARGE SCALE GENOMIC DNA]</scope>
</reference>
<proteinExistence type="predicted"/>
<evidence type="ECO:0000256" key="2">
    <source>
        <dbReference type="SAM" id="MobiDB-lite"/>
    </source>
</evidence>
<dbReference type="SUPFAM" id="SSF57850">
    <property type="entry name" value="RING/U-box"/>
    <property type="match status" value="1"/>
</dbReference>
<sequence>MSGSYNLSSREGGYGRMMPRENNGLPAPPSPLPPRHRQSANRFSFIVLPSTSPSSSSPPAHATQHPGEQAIGNPWPAYSYEDRMGQPIFPFRRVSTSTLSNVQVFELDNDLSRRTYPRRAPRLPLPLSPRHEGFLRNNPAPVESSEESKLTPEEQKKALSTLRKETYNPLLKRSLSSGSNYQVRDWAILSRQTELGNDNEHGKRCAICLEDLRIKEVVTLTPCNHMFHDDCIVPWVKSHGSCPVCRNNPSDNHPSTLVRGTPMYEIPGYLLEPRNGLTFMSGNINDGLLQGEFISVVRAMEAAFRWDVVRPSLN</sequence>
<dbReference type="Gene3D" id="3.30.40.10">
    <property type="entry name" value="Zinc/RING finger domain, C3HC4 (zinc finger)"/>
    <property type="match status" value="1"/>
</dbReference>
<evidence type="ECO:0000313" key="4">
    <source>
        <dbReference type="EMBL" id="GAA0140639.1"/>
    </source>
</evidence>
<dbReference type="GO" id="GO:0061630">
    <property type="term" value="F:ubiquitin protein ligase activity"/>
    <property type="evidence" value="ECO:0007669"/>
    <property type="project" value="TreeGrafter"/>
</dbReference>
<dbReference type="AlphaFoldDB" id="A0AAV3NMP4"/>
<keyword evidence="4" id="KW-0436">Ligase</keyword>
<feature type="region of interest" description="Disordered" evidence="2">
    <location>
        <begin position="1"/>
        <end position="74"/>
    </location>
</feature>
<dbReference type="EMBL" id="BAABME010000201">
    <property type="protein sequence ID" value="GAA0140639.1"/>
    <property type="molecule type" value="Genomic_DNA"/>
</dbReference>
<dbReference type="GO" id="GO:0016874">
    <property type="term" value="F:ligase activity"/>
    <property type="evidence" value="ECO:0007669"/>
    <property type="project" value="UniProtKB-KW"/>
</dbReference>
<organism evidence="4 5">
    <name type="scientific">Lithospermum erythrorhizon</name>
    <name type="common">Purple gromwell</name>
    <name type="synonym">Lithospermum officinale var. erythrorhizon</name>
    <dbReference type="NCBI Taxonomy" id="34254"/>
    <lineage>
        <taxon>Eukaryota</taxon>
        <taxon>Viridiplantae</taxon>
        <taxon>Streptophyta</taxon>
        <taxon>Embryophyta</taxon>
        <taxon>Tracheophyta</taxon>
        <taxon>Spermatophyta</taxon>
        <taxon>Magnoliopsida</taxon>
        <taxon>eudicotyledons</taxon>
        <taxon>Gunneridae</taxon>
        <taxon>Pentapetalae</taxon>
        <taxon>asterids</taxon>
        <taxon>lamiids</taxon>
        <taxon>Boraginales</taxon>
        <taxon>Boraginaceae</taxon>
        <taxon>Boraginoideae</taxon>
        <taxon>Lithospermeae</taxon>
        <taxon>Lithospermum</taxon>
    </lineage>
</organism>
<dbReference type="InterPro" id="IPR051826">
    <property type="entry name" value="E3_ubiquitin-ligase_domain"/>
</dbReference>
<dbReference type="PANTHER" id="PTHR22765">
    <property type="entry name" value="RING FINGER AND PROTEASE ASSOCIATED DOMAIN-CONTAINING"/>
    <property type="match status" value="1"/>
</dbReference>
<dbReference type="CDD" id="cd16454">
    <property type="entry name" value="RING-H2_PA-TM-RING"/>
    <property type="match status" value="1"/>
</dbReference>
<feature type="compositionally biased region" description="Basic and acidic residues" evidence="2">
    <location>
        <begin position="146"/>
        <end position="156"/>
    </location>
</feature>
<gene>
    <name evidence="4" type="ORF">LIER_01948</name>
</gene>
<dbReference type="InterPro" id="IPR001841">
    <property type="entry name" value="Znf_RING"/>
</dbReference>
<dbReference type="Pfam" id="PF13639">
    <property type="entry name" value="zf-RING_2"/>
    <property type="match status" value="1"/>
</dbReference>
<dbReference type="GO" id="GO:0006511">
    <property type="term" value="P:ubiquitin-dependent protein catabolic process"/>
    <property type="evidence" value="ECO:0007669"/>
    <property type="project" value="TreeGrafter"/>
</dbReference>
<keyword evidence="1" id="KW-0862">Zinc</keyword>
<feature type="region of interest" description="Disordered" evidence="2">
    <location>
        <begin position="120"/>
        <end position="156"/>
    </location>
</feature>
<dbReference type="Proteomes" id="UP001454036">
    <property type="component" value="Unassembled WGS sequence"/>
</dbReference>
<dbReference type="PROSITE" id="PS50089">
    <property type="entry name" value="ZF_RING_2"/>
    <property type="match status" value="1"/>
</dbReference>
<dbReference type="GO" id="GO:0008270">
    <property type="term" value="F:zinc ion binding"/>
    <property type="evidence" value="ECO:0007669"/>
    <property type="project" value="UniProtKB-KW"/>
</dbReference>
<evidence type="ECO:0000259" key="3">
    <source>
        <dbReference type="PROSITE" id="PS50089"/>
    </source>
</evidence>
<comment type="caution">
    <text evidence="4">The sequence shown here is derived from an EMBL/GenBank/DDBJ whole genome shotgun (WGS) entry which is preliminary data.</text>
</comment>
<protein>
    <submittedName>
        <fullName evidence="4">Ubiquitin-protein ligase</fullName>
    </submittedName>
</protein>
<keyword evidence="5" id="KW-1185">Reference proteome</keyword>
<keyword evidence="1" id="KW-0863">Zinc-finger</keyword>
<feature type="domain" description="RING-type" evidence="3">
    <location>
        <begin position="205"/>
        <end position="246"/>
    </location>
</feature>
<evidence type="ECO:0000313" key="5">
    <source>
        <dbReference type="Proteomes" id="UP001454036"/>
    </source>
</evidence>
<dbReference type="PANTHER" id="PTHR22765:SF272">
    <property type="entry name" value="E3 UBIQUITIN-PROTEIN LIGASE PRAJA-2"/>
    <property type="match status" value="1"/>
</dbReference>
<evidence type="ECO:0000256" key="1">
    <source>
        <dbReference type="PROSITE-ProRule" id="PRU00175"/>
    </source>
</evidence>
<feature type="compositionally biased region" description="Low complexity" evidence="2">
    <location>
        <begin position="49"/>
        <end position="59"/>
    </location>
</feature>
<accession>A0AAV3NMP4</accession>
<dbReference type="SMART" id="SM00184">
    <property type="entry name" value="RING"/>
    <property type="match status" value="1"/>
</dbReference>
<name>A0AAV3NMP4_LITER</name>
<keyword evidence="1" id="KW-0479">Metal-binding</keyword>